<evidence type="ECO:0000256" key="5">
    <source>
        <dbReference type="ARBA" id="ARBA00022927"/>
    </source>
</evidence>
<evidence type="ECO:0000259" key="11">
    <source>
        <dbReference type="Pfam" id="PF21760"/>
    </source>
</evidence>
<keyword evidence="5 9" id="KW-0653">Protein transport</keyword>
<dbReference type="Pfam" id="PF21760">
    <property type="entry name" value="SecD_1st"/>
    <property type="match status" value="1"/>
</dbReference>
<evidence type="ECO:0000313" key="14">
    <source>
        <dbReference type="Proteomes" id="UP001316184"/>
    </source>
</evidence>
<dbReference type="Pfam" id="PF22599">
    <property type="entry name" value="SecDF_P1_head"/>
    <property type="match status" value="1"/>
</dbReference>
<dbReference type="InterPro" id="IPR048634">
    <property type="entry name" value="SecD_SecF_C"/>
</dbReference>
<evidence type="ECO:0000256" key="9">
    <source>
        <dbReference type="HAMAP-Rule" id="MF_01463"/>
    </source>
</evidence>
<keyword evidence="7 9" id="KW-0811">Translocation</keyword>
<evidence type="ECO:0000256" key="2">
    <source>
        <dbReference type="ARBA" id="ARBA00022448"/>
    </source>
</evidence>
<feature type="transmembrane region" description="Helical" evidence="9">
    <location>
        <begin position="457"/>
        <end position="480"/>
    </location>
</feature>
<evidence type="ECO:0000259" key="12">
    <source>
        <dbReference type="Pfam" id="PF22599"/>
    </source>
</evidence>
<dbReference type="RefSeq" id="WP_232399718.1">
    <property type="nucleotide sequence ID" value="NZ_CP102173.1"/>
</dbReference>
<evidence type="ECO:0000313" key="13">
    <source>
        <dbReference type="EMBL" id="UUP12232.1"/>
    </source>
</evidence>
<keyword evidence="2 9" id="KW-0813">Transport</keyword>
<dbReference type="NCBIfam" id="TIGR01129">
    <property type="entry name" value="secD"/>
    <property type="match status" value="1"/>
</dbReference>
<evidence type="ECO:0000259" key="10">
    <source>
        <dbReference type="Pfam" id="PF02355"/>
    </source>
</evidence>
<name>A0ABY5M309_9ACTN</name>
<dbReference type="InterPro" id="IPR055344">
    <property type="entry name" value="SecD_SecF_C_bact"/>
</dbReference>
<feature type="transmembrane region" description="Helical" evidence="9">
    <location>
        <begin position="415"/>
        <end position="436"/>
    </location>
</feature>
<dbReference type="NCBIfam" id="TIGR00916">
    <property type="entry name" value="2A0604s01"/>
    <property type="match status" value="1"/>
</dbReference>
<comment type="function">
    <text evidence="9">Part of the Sec protein translocase complex. Interacts with the SecYEG preprotein conducting channel. SecDF uses the proton motive force (PMF) to complete protein translocation after the ATP-dependent function of SecA.</text>
</comment>
<accession>A0ABY5M309</accession>
<dbReference type="HAMAP" id="MF_01463_B">
    <property type="entry name" value="SecD_B"/>
    <property type="match status" value="1"/>
</dbReference>
<dbReference type="InterPro" id="IPR005791">
    <property type="entry name" value="SecD"/>
</dbReference>
<dbReference type="InterPro" id="IPR022813">
    <property type="entry name" value="SecD/SecF_arch_bac"/>
</dbReference>
<evidence type="ECO:0000256" key="1">
    <source>
        <dbReference type="ARBA" id="ARBA00004651"/>
    </source>
</evidence>
<organism evidence="13 14">
    <name type="scientific">Aeromicrobium wangtongii</name>
    <dbReference type="NCBI Taxonomy" id="2969247"/>
    <lineage>
        <taxon>Bacteria</taxon>
        <taxon>Bacillati</taxon>
        <taxon>Actinomycetota</taxon>
        <taxon>Actinomycetes</taxon>
        <taxon>Propionibacteriales</taxon>
        <taxon>Nocardioidaceae</taxon>
        <taxon>Aeromicrobium</taxon>
    </lineage>
</organism>
<dbReference type="EMBL" id="CP102173">
    <property type="protein sequence ID" value="UUP12232.1"/>
    <property type="molecule type" value="Genomic_DNA"/>
</dbReference>
<dbReference type="InterPro" id="IPR048631">
    <property type="entry name" value="SecD_1st"/>
</dbReference>
<keyword evidence="3 9" id="KW-1003">Cell membrane</keyword>
<feature type="transmembrane region" description="Helical" evidence="9">
    <location>
        <begin position="357"/>
        <end position="375"/>
    </location>
</feature>
<dbReference type="InterPro" id="IPR054384">
    <property type="entry name" value="SecDF_P1_head"/>
</dbReference>
<dbReference type="Gene3D" id="3.30.70.3220">
    <property type="match status" value="1"/>
</dbReference>
<comment type="subcellular location">
    <subcellularLocation>
        <location evidence="1 9">Cell membrane</location>
        <topology evidence="1 9">Multi-pass membrane protein</topology>
    </subcellularLocation>
</comment>
<feature type="transmembrane region" description="Helical" evidence="9">
    <location>
        <begin position="382"/>
        <end position="403"/>
    </location>
</feature>
<sequence>MASSSKRSPNRARPGRTLSLFLAAIVALYALVALIGITGDKGDDSPWHPKLGLDLEGGTRITFQAKAESGDITAEKLEQARDIIDQRVNASGVAEAEVTTQGGNQIIVEIPGEKRANIVDEVGKTAQLRFRLVWAGGLTSATTPATPADVAAQQKIIDDLDWSKLSLDQIIAAETTGVASLPAEYQPGIAALQKEAAGFVCTPDGIDVNDIADKPLVTCDTKTGEVEILSPTVIKGTDVSGAEAVVPQGQVSWVVSLKLKGEGKKTFSTVTDALYKQLQAGNTQGSKFAVVLDGEILTSPTTNGHFTNGESQISGDFNGTTAKTLANQLKYGALPLTFSVNGSEEIGPSLAGTQLDAGLAAGVIGLVLVIVYCLLYYRGLGLVIIGSLFVAAALTYVMVLLLGRGVGFTLTLPGIAGLIVAIGITADSFIVFFERLRDEVRDGKSLRLAVEAGWVRARGTILAADTVSIIAAVTLFIFAIGVVRGFAFALGLTTLIDVFVVFFFTKPLVSLLARTKFFGQGHRLSGLDAAHLGISGRKVTEIARTREEVSTSGKGL</sequence>
<reference evidence="13 14" key="1">
    <citation type="submission" date="2022-08" db="EMBL/GenBank/DDBJ databases">
        <title>novel species in genus Aeromicrobium.</title>
        <authorList>
            <person name="Ye L."/>
        </authorList>
    </citation>
    <scope>NUCLEOTIDE SEQUENCE [LARGE SCALE GENOMIC DNA]</scope>
    <source>
        <strain evidence="14">zg-Y1379</strain>
    </source>
</reference>
<dbReference type="Gene3D" id="1.20.1640.10">
    <property type="entry name" value="Multidrug efflux transporter AcrB transmembrane domain"/>
    <property type="match status" value="1"/>
</dbReference>
<keyword evidence="6 9" id="KW-1133">Transmembrane helix</keyword>
<comment type="similarity">
    <text evidence="9">Belongs to the SecD/SecF family. SecD subfamily.</text>
</comment>
<evidence type="ECO:0000256" key="7">
    <source>
        <dbReference type="ARBA" id="ARBA00023010"/>
    </source>
</evidence>
<comment type="subunit">
    <text evidence="9">Forms a complex with SecF. Part of the essential Sec protein translocation apparatus which comprises SecA, SecYEG and auxiliary proteins SecDF. Other proteins may also be involved.</text>
</comment>
<evidence type="ECO:0000256" key="8">
    <source>
        <dbReference type="ARBA" id="ARBA00023136"/>
    </source>
</evidence>
<gene>
    <name evidence="9 13" type="primary">secD</name>
    <name evidence="13" type="ORF">NQV15_10210</name>
</gene>
<evidence type="ECO:0000256" key="3">
    <source>
        <dbReference type="ARBA" id="ARBA00022475"/>
    </source>
</evidence>
<feature type="transmembrane region" description="Helical" evidence="9">
    <location>
        <begin position="486"/>
        <end position="504"/>
    </location>
</feature>
<dbReference type="PANTHER" id="PTHR30081:SF1">
    <property type="entry name" value="PROTEIN TRANSLOCASE SUBUNIT SECD"/>
    <property type="match status" value="1"/>
</dbReference>
<dbReference type="SUPFAM" id="SSF82866">
    <property type="entry name" value="Multidrug efflux transporter AcrB transmembrane domain"/>
    <property type="match status" value="1"/>
</dbReference>
<keyword evidence="4 9" id="KW-0812">Transmembrane</keyword>
<keyword evidence="8 9" id="KW-0472">Membrane</keyword>
<evidence type="ECO:0000256" key="4">
    <source>
        <dbReference type="ARBA" id="ARBA00022692"/>
    </source>
</evidence>
<feature type="domain" description="Protein export membrane protein SecD/SecF C-terminal" evidence="10">
    <location>
        <begin position="339"/>
        <end position="513"/>
    </location>
</feature>
<feature type="domain" description="Protein translocase subunit SecDF P1" evidence="11">
    <location>
        <begin position="77"/>
        <end position="133"/>
    </location>
</feature>
<evidence type="ECO:0000256" key="6">
    <source>
        <dbReference type="ARBA" id="ARBA00022989"/>
    </source>
</evidence>
<dbReference type="PANTHER" id="PTHR30081">
    <property type="entry name" value="PROTEIN-EXPORT MEMBRANE PROTEIN SEC"/>
    <property type="match status" value="1"/>
</dbReference>
<dbReference type="Pfam" id="PF02355">
    <property type="entry name" value="SecD_SecF_C"/>
    <property type="match status" value="1"/>
</dbReference>
<comment type="caution">
    <text evidence="9">Lacks conserved residue(s) required for the propagation of feature annotation.</text>
</comment>
<protein>
    <recommendedName>
        <fullName evidence="9">Protein translocase subunit SecD</fullName>
    </recommendedName>
</protein>
<dbReference type="Gene3D" id="3.30.1360.200">
    <property type="match status" value="1"/>
</dbReference>
<keyword evidence="14" id="KW-1185">Reference proteome</keyword>
<proteinExistence type="inferred from homology"/>
<feature type="domain" description="SecDF P1 head subdomain" evidence="12">
    <location>
        <begin position="227"/>
        <end position="335"/>
    </location>
</feature>
<dbReference type="Proteomes" id="UP001316184">
    <property type="component" value="Chromosome"/>
</dbReference>